<comment type="caution">
    <text evidence="2">The sequence shown here is derived from an EMBL/GenBank/DDBJ whole genome shotgun (WGS) entry which is preliminary data.</text>
</comment>
<reference evidence="2" key="1">
    <citation type="journal article" date="2015" name="Nature">
        <title>Complex archaea that bridge the gap between prokaryotes and eukaryotes.</title>
        <authorList>
            <person name="Spang A."/>
            <person name="Saw J.H."/>
            <person name="Jorgensen S.L."/>
            <person name="Zaremba-Niedzwiedzka K."/>
            <person name="Martijn J."/>
            <person name="Lind A.E."/>
            <person name="van Eijk R."/>
            <person name="Schleper C."/>
            <person name="Guy L."/>
            <person name="Ettema T.J."/>
        </authorList>
    </citation>
    <scope>NUCLEOTIDE SEQUENCE</scope>
</reference>
<protein>
    <submittedName>
        <fullName evidence="2">Uncharacterized protein</fullName>
    </submittedName>
</protein>
<dbReference type="AlphaFoldDB" id="A0A0F9NNY1"/>
<organism evidence="2">
    <name type="scientific">marine sediment metagenome</name>
    <dbReference type="NCBI Taxonomy" id="412755"/>
    <lineage>
        <taxon>unclassified sequences</taxon>
        <taxon>metagenomes</taxon>
        <taxon>ecological metagenomes</taxon>
    </lineage>
</organism>
<proteinExistence type="predicted"/>
<name>A0A0F9NNY1_9ZZZZ</name>
<feature type="region of interest" description="Disordered" evidence="1">
    <location>
        <begin position="1"/>
        <end position="34"/>
    </location>
</feature>
<evidence type="ECO:0000256" key="1">
    <source>
        <dbReference type="SAM" id="MobiDB-lite"/>
    </source>
</evidence>
<gene>
    <name evidence="2" type="ORF">LCGC14_0943790</name>
</gene>
<sequence length="78" mass="9112">MSKKQSGSSKKLRNSRKSKDSESKPKKEKIKTRQKVSIKINVVKSKVKNQLSRFYETIVHQERQFVDGQEPPPSYSFK</sequence>
<dbReference type="EMBL" id="LAZR01003317">
    <property type="protein sequence ID" value="KKN19624.1"/>
    <property type="molecule type" value="Genomic_DNA"/>
</dbReference>
<accession>A0A0F9NNY1</accession>
<evidence type="ECO:0000313" key="2">
    <source>
        <dbReference type="EMBL" id="KKN19624.1"/>
    </source>
</evidence>